<evidence type="ECO:0000313" key="1">
    <source>
        <dbReference type="EMBL" id="NKX51986.1"/>
    </source>
</evidence>
<reference evidence="1 2" key="1">
    <citation type="submission" date="2020-04" db="EMBL/GenBank/DDBJ databases">
        <authorList>
            <person name="Liu S."/>
        </authorList>
    </citation>
    <scope>NUCLEOTIDE SEQUENCE [LARGE SCALE GENOMIC DNA]</scope>
    <source>
        <strain evidence="1 2">CGMCC 1.15091</strain>
    </source>
</reference>
<organism evidence="1 2">
    <name type="scientific">Arthrobacter deserti</name>
    <dbReference type="NCBI Taxonomy" id="1742687"/>
    <lineage>
        <taxon>Bacteria</taxon>
        <taxon>Bacillati</taxon>
        <taxon>Actinomycetota</taxon>
        <taxon>Actinomycetes</taxon>
        <taxon>Micrococcales</taxon>
        <taxon>Micrococcaceae</taxon>
        <taxon>Arthrobacter</taxon>
    </lineage>
</organism>
<name>A0ABX1JUK6_9MICC</name>
<keyword evidence="2" id="KW-1185">Reference proteome</keyword>
<dbReference type="PANTHER" id="PTHR43481:SF4">
    <property type="entry name" value="GLYCEROL-1-PHOSPHATE PHOSPHOHYDROLASE 1-RELATED"/>
    <property type="match status" value="1"/>
</dbReference>
<comment type="caution">
    <text evidence="1">The sequence shown here is derived from an EMBL/GenBank/DDBJ whole genome shotgun (WGS) entry which is preliminary data.</text>
</comment>
<dbReference type="Gene3D" id="3.40.50.1000">
    <property type="entry name" value="HAD superfamily/HAD-like"/>
    <property type="match status" value="1"/>
</dbReference>
<dbReference type="InterPro" id="IPR051806">
    <property type="entry name" value="HAD-like_SPP"/>
</dbReference>
<gene>
    <name evidence="1" type="ORF">HER39_15715</name>
</gene>
<dbReference type="InterPro" id="IPR023198">
    <property type="entry name" value="PGP-like_dom2"/>
</dbReference>
<sequence>MEPTHPGTAQPALAGLGERVFDAVLFDMDGTLIDSTGAVERSWARWAQEQGLGGYRHTDHGKPARSIVAGLVDAARVEESLNRVIEIETQETEGIRA</sequence>
<protein>
    <recommendedName>
        <fullName evidence="3">HAD family hydrolase</fullName>
    </recommendedName>
</protein>
<dbReference type="InterPro" id="IPR023214">
    <property type="entry name" value="HAD_sf"/>
</dbReference>
<evidence type="ECO:0008006" key="3">
    <source>
        <dbReference type="Google" id="ProtNLM"/>
    </source>
</evidence>
<proteinExistence type="predicted"/>
<dbReference type="EMBL" id="JAAZSR010000367">
    <property type="protein sequence ID" value="NKX51986.1"/>
    <property type="molecule type" value="Genomic_DNA"/>
</dbReference>
<dbReference type="Gene3D" id="1.10.150.240">
    <property type="entry name" value="Putative phosphatase, domain 2"/>
    <property type="match status" value="1"/>
</dbReference>
<dbReference type="Proteomes" id="UP000523795">
    <property type="component" value="Unassembled WGS sequence"/>
</dbReference>
<dbReference type="SUPFAM" id="SSF56784">
    <property type="entry name" value="HAD-like"/>
    <property type="match status" value="1"/>
</dbReference>
<dbReference type="Pfam" id="PF00702">
    <property type="entry name" value="Hydrolase"/>
    <property type="match status" value="1"/>
</dbReference>
<evidence type="ECO:0000313" key="2">
    <source>
        <dbReference type="Proteomes" id="UP000523795"/>
    </source>
</evidence>
<feature type="non-terminal residue" evidence="1">
    <location>
        <position position="97"/>
    </location>
</feature>
<dbReference type="PANTHER" id="PTHR43481">
    <property type="entry name" value="FRUCTOSE-1-PHOSPHATE PHOSPHATASE"/>
    <property type="match status" value="1"/>
</dbReference>
<dbReference type="InterPro" id="IPR036412">
    <property type="entry name" value="HAD-like_sf"/>
</dbReference>
<accession>A0ABX1JUK6</accession>